<feature type="transmembrane region" description="Helical" evidence="7">
    <location>
        <begin position="252"/>
        <end position="268"/>
    </location>
</feature>
<feature type="transmembrane region" description="Helical" evidence="7">
    <location>
        <begin position="152"/>
        <end position="171"/>
    </location>
</feature>
<feature type="transmembrane region" description="Helical" evidence="7">
    <location>
        <begin position="223"/>
        <end position="240"/>
    </location>
</feature>
<evidence type="ECO:0000256" key="4">
    <source>
        <dbReference type="ARBA" id="ARBA00022692"/>
    </source>
</evidence>
<evidence type="ECO:0000256" key="7">
    <source>
        <dbReference type="SAM" id="Phobius"/>
    </source>
</evidence>
<feature type="domain" description="Acyltransferase 3" evidence="8">
    <location>
        <begin position="11"/>
        <end position="331"/>
    </location>
</feature>
<keyword evidence="6 7" id="KW-0472">Membrane</keyword>
<protein>
    <submittedName>
        <fullName evidence="9">Acyltransferase family protein</fullName>
    </submittedName>
</protein>
<feature type="transmembrane region" description="Helical" evidence="7">
    <location>
        <begin position="122"/>
        <end position="140"/>
    </location>
</feature>
<dbReference type="Proteomes" id="UP000632125">
    <property type="component" value="Unassembled WGS sequence"/>
</dbReference>
<evidence type="ECO:0000313" key="9">
    <source>
        <dbReference type="EMBL" id="MBD2867014.1"/>
    </source>
</evidence>
<feature type="transmembrane region" description="Helical" evidence="7">
    <location>
        <begin position="289"/>
        <end position="307"/>
    </location>
</feature>
<dbReference type="InterPro" id="IPR002656">
    <property type="entry name" value="Acyl_transf_3_dom"/>
</dbReference>
<gene>
    <name evidence="9" type="ORF">IDH41_00380</name>
</gene>
<feature type="transmembrane region" description="Helical" evidence="7">
    <location>
        <begin position="81"/>
        <end position="98"/>
    </location>
</feature>
<comment type="subcellular location">
    <subcellularLocation>
        <location evidence="1">Cell membrane</location>
        <topology evidence="1">Multi-pass membrane protein</topology>
    </subcellularLocation>
</comment>
<dbReference type="PANTHER" id="PTHR40074:SF2">
    <property type="entry name" value="O-ACETYLTRANSFERASE WECH"/>
    <property type="match status" value="1"/>
</dbReference>
<sequence length="371" mass="42703">MDKKLSFEILLLRCVGCLFVVMVHALIFTGRIHEQNALLSGTRLIFNVGTPVFIFITEFLIAKNYKGSLPTHFISKRIKYLIPPYIVMAIIGSIYKVHESNEPFTTQNILTAAFRNIFMADYNGYFILIIIQFILIHYLFHNKLKKWPAKVVLPVSFAINFAYLAFFNFVPPFGFGSDSIAEYIWYYTSWLPFIGWAFYFALGYYCGKHYDRFIEVLNRNKRIVLVLPFITVIPVLALKFFDLSPVSSSKGIGYLLFAPSIIFLIFYLSNQIKKVPDFVVSISDHSFGIYLTHSVFMRVFVILYLPFSVNVSQFITLPLIYVTCLSVAWVATKYINKVPFGKFIVGPVRNNLKAVKSEKTIQSAYVAERQI</sequence>
<proteinExistence type="inferred from homology"/>
<evidence type="ECO:0000256" key="5">
    <source>
        <dbReference type="ARBA" id="ARBA00022989"/>
    </source>
</evidence>
<feature type="transmembrane region" description="Helical" evidence="7">
    <location>
        <begin position="12"/>
        <end position="32"/>
    </location>
</feature>
<feature type="transmembrane region" description="Helical" evidence="7">
    <location>
        <begin position="313"/>
        <end position="332"/>
    </location>
</feature>
<keyword evidence="9" id="KW-0808">Transferase</keyword>
<evidence type="ECO:0000259" key="8">
    <source>
        <dbReference type="Pfam" id="PF01757"/>
    </source>
</evidence>
<dbReference type="RefSeq" id="WP_190857236.1">
    <property type="nucleotide sequence ID" value="NZ_JACXIY010000001.1"/>
</dbReference>
<organism evidence="9 10">
    <name type="scientific">Paenibacillus arenilitoris</name>
    <dbReference type="NCBI Taxonomy" id="2772299"/>
    <lineage>
        <taxon>Bacteria</taxon>
        <taxon>Bacillati</taxon>
        <taxon>Bacillota</taxon>
        <taxon>Bacilli</taxon>
        <taxon>Bacillales</taxon>
        <taxon>Paenibacillaceae</taxon>
        <taxon>Paenibacillus</taxon>
    </lineage>
</organism>
<dbReference type="EMBL" id="JACXIY010000001">
    <property type="protein sequence ID" value="MBD2867014.1"/>
    <property type="molecule type" value="Genomic_DNA"/>
</dbReference>
<dbReference type="GO" id="GO:0005886">
    <property type="term" value="C:plasma membrane"/>
    <property type="evidence" value="ECO:0007669"/>
    <property type="project" value="UniProtKB-SubCell"/>
</dbReference>
<evidence type="ECO:0000256" key="3">
    <source>
        <dbReference type="ARBA" id="ARBA00022475"/>
    </source>
</evidence>
<name>A0A927CFA5_9BACL</name>
<evidence type="ECO:0000256" key="2">
    <source>
        <dbReference type="ARBA" id="ARBA00007400"/>
    </source>
</evidence>
<comment type="similarity">
    <text evidence="2">Belongs to the acyltransferase 3 family.</text>
</comment>
<accession>A0A927CFA5</accession>
<keyword evidence="4 7" id="KW-0812">Transmembrane</keyword>
<keyword evidence="5 7" id="KW-1133">Transmembrane helix</keyword>
<keyword evidence="3" id="KW-1003">Cell membrane</keyword>
<keyword evidence="9" id="KW-0012">Acyltransferase</keyword>
<comment type="caution">
    <text evidence="9">The sequence shown here is derived from an EMBL/GenBank/DDBJ whole genome shotgun (WGS) entry which is preliminary data.</text>
</comment>
<evidence type="ECO:0000256" key="1">
    <source>
        <dbReference type="ARBA" id="ARBA00004651"/>
    </source>
</evidence>
<keyword evidence="10" id="KW-1185">Reference proteome</keyword>
<dbReference type="AlphaFoldDB" id="A0A927CFA5"/>
<evidence type="ECO:0000256" key="6">
    <source>
        <dbReference type="ARBA" id="ARBA00023136"/>
    </source>
</evidence>
<reference evidence="9" key="1">
    <citation type="submission" date="2020-09" db="EMBL/GenBank/DDBJ databases">
        <title>A novel bacterium of genus Paenibacillus, isolated from South China Sea.</title>
        <authorList>
            <person name="Huang H."/>
            <person name="Mo K."/>
            <person name="Hu Y."/>
        </authorList>
    </citation>
    <scope>NUCLEOTIDE SEQUENCE</scope>
    <source>
        <strain evidence="9">IB182493</strain>
    </source>
</reference>
<evidence type="ECO:0000313" key="10">
    <source>
        <dbReference type="Proteomes" id="UP000632125"/>
    </source>
</evidence>
<dbReference type="GO" id="GO:0016413">
    <property type="term" value="F:O-acetyltransferase activity"/>
    <property type="evidence" value="ECO:0007669"/>
    <property type="project" value="TreeGrafter"/>
</dbReference>
<dbReference type="PANTHER" id="PTHR40074">
    <property type="entry name" value="O-ACETYLTRANSFERASE WECH"/>
    <property type="match status" value="1"/>
</dbReference>
<feature type="transmembrane region" description="Helical" evidence="7">
    <location>
        <begin position="44"/>
        <end position="61"/>
    </location>
</feature>
<feature type="transmembrane region" description="Helical" evidence="7">
    <location>
        <begin position="183"/>
        <end position="202"/>
    </location>
</feature>
<dbReference type="GO" id="GO:0009246">
    <property type="term" value="P:enterobacterial common antigen biosynthetic process"/>
    <property type="evidence" value="ECO:0007669"/>
    <property type="project" value="TreeGrafter"/>
</dbReference>
<dbReference type="Pfam" id="PF01757">
    <property type="entry name" value="Acyl_transf_3"/>
    <property type="match status" value="1"/>
</dbReference>